<keyword evidence="3" id="KW-1185">Reference proteome</keyword>
<dbReference type="NCBIfam" id="NF033233">
    <property type="entry name" value="twin_helix"/>
    <property type="match status" value="1"/>
</dbReference>
<name>A0ABN0SY83_9GAMM</name>
<dbReference type="RefSeq" id="WP_343988020.1">
    <property type="nucleotide sequence ID" value="NZ_BAAAFM010000003.1"/>
</dbReference>
<keyword evidence="1" id="KW-0812">Transmembrane</keyword>
<dbReference type="Proteomes" id="UP001501221">
    <property type="component" value="Unassembled WGS sequence"/>
</dbReference>
<dbReference type="Pfam" id="PF11137">
    <property type="entry name" value="DUF2909"/>
    <property type="match status" value="1"/>
</dbReference>
<comment type="caution">
    <text evidence="2">The sequence shown here is derived from an EMBL/GenBank/DDBJ whole genome shotgun (WGS) entry which is preliminary data.</text>
</comment>
<dbReference type="InterPro" id="IPR021313">
    <property type="entry name" value="DUF2909"/>
</dbReference>
<evidence type="ECO:0008006" key="4">
    <source>
        <dbReference type="Google" id="ProtNLM"/>
    </source>
</evidence>
<dbReference type="EMBL" id="BAAAFM010000003">
    <property type="protein sequence ID" value="GAA0206092.1"/>
    <property type="molecule type" value="Genomic_DNA"/>
</dbReference>
<evidence type="ECO:0000313" key="2">
    <source>
        <dbReference type="EMBL" id="GAA0206092.1"/>
    </source>
</evidence>
<protein>
    <recommendedName>
        <fullName evidence="4">DUF2909 domain-containing protein</fullName>
    </recommendedName>
</protein>
<feature type="transmembrane region" description="Helical" evidence="1">
    <location>
        <begin position="6"/>
        <end position="28"/>
    </location>
</feature>
<sequence length="92" mass="10597">MWIKVVVIILILAILFSLFRGLFFLTKGGEENSKKLLKSLAWRLGLSALLFITILLLHYFEVINLRQSVLPVDQTQQQSTIDSPNDEQQQPR</sequence>
<organism evidence="2 3">
    <name type="scientific">Kangiella japonica</name>
    <dbReference type="NCBI Taxonomy" id="647384"/>
    <lineage>
        <taxon>Bacteria</taxon>
        <taxon>Pseudomonadati</taxon>
        <taxon>Pseudomonadota</taxon>
        <taxon>Gammaproteobacteria</taxon>
        <taxon>Kangiellales</taxon>
        <taxon>Kangiellaceae</taxon>
        <taxon>Kangiella</taxon>
    </lineage>
</organism>
<keyword evidence="1" id="KW-0472">Membrane</keyword>
<gene>
    <name evidence="2" type="ORF">GCM10009123_11950</name>
</gene>
<accession>A0ABN0SY83</accession>
<keyword evidence="1" id="KW-1133">Transmembrane helix</keyword>
<feature type="transmembrane region" description="Helical" evidence="1">
    <location>
        <begin position="40"/>
        <end position="60"/>
    </location>
</feature>
<proteinExistence type="predicted"/>
<reference evidence="2 3" key="1">
    <citation type="journal article" date="2019" name="Int. J. Syst. Evol. Microbiol.">
        <title>The Global Catalogue of Microorganisms (GCM) 10K type strain sequencing project: providing services to taxonomists for standard genome sequencing and annotation.</title>
        <authorList>
            <consortium name="The Broad Institute Genomics Platform"/>
            <consortium name="The Broad Institute Genome Sequencing Center for Infectious Disease"/>
            <person name="Wu L."/>
            <person name="Ma J."/>
        </authorList>
    </citation>
    <scope>NUCLEOTIDE SEQUENCE [LARGE SCALE GENOMIC DNA]</scope>
    <source>
        <strain evidence="2 3">JCM 16211</strain>
    </source>
</reference>
<evidence type="ECO:0000256" key="1">
    <source>
        <dbReference type="SAM" id="Phobius"/>
    </source>
</evidence>
<evidence type="ECO:0000313" key="3">
    <source>
        <dbReference type="Proteomes" id="UP001501221"/>
    </source>
</evidence>